<dbReference type="InterPro" id="IPR003591">
    <property type="entry name" value="Leu-rich_rpt_typical-subtyp"/>
</dbReference>
<dbReference type="SMART" id="SM00409">
    <property type="entry name" value="IG"/>
    <property type="match status" value="1"/>
</dbReference>
<evidence type="ECO:0000256" key="1">
    <source>
        <dbReference type="ARBA" id="ARBA00022614"/>
    </source>
</evidence>
<dbReference type="InterPro" id="IPR032675">
    <property type="entry name" value="LRR_dom_sf"/>
</dbReference>
<organism evidence="10">
    <name type="scientific">Ornithodoros turicata</name>
    <dbReference type="NCBI Taxonomy" id="34597"/>
    <lineage>
        <taxon>Eukaryota</taxon>
        <taxon>Metazoa</taxon>
        <taxon>Ecdysozoa</taxon>
        <taxon>Arthropoda</taxon>
        <taxon>Chelicerata</taxon>
        <taxon>Arachnida</taxon>
        <taxon>Acari</taxon>
        <taxon>Parasitiformes</taxon>
        <taxon>Ixodida</taxon>
        <taxon>Ixodoidea</taxon>
        <taxon>Argasidae</taxon>
        <taxon>Ornithodorinae</taxon>
        <taxon>Ornithodoros</taxon>
    </lineage>
</organism>
<dbReference type="SUPFAM" id="SSF48726">
    <property type="entry name" value="Immunoglobulin"/>
    <property type="match status" value="1"/>
</dbReference>
<sequence>MRHKGPTRGFLTAVATCLLVGLSNAIVPLGTIETSHPSDFPAPTLLPCPSQCSCQISGEANIFEVSCSAMQLDAVPLGLPPQTTSVDLSRNKIARLDYGVPNETRVGNLRILNLQKNLLTVLGNEDFRNFRNLRILSLRDNVIYSIHENAFTDLQMLVHLDLSNNRIDHLKHEWFQNLNNLVSLDLSRNKISELSNVVFWSLHKLERLQVSENRIQSVGLLSLKGLHSLQHLNVTHNQISQIQGGTLRATCNLKTLDISHNPMVTLSRAFEHGSNVTALFATHMTRLRLITSDSFFGLENLERLLLTNCPSLQAAEQGSFLPLKSLEKLDLSFNNFTTLPAKLLNPLRKLQEVHLSGNPWHCDCRLHWLLLWLRDNVNLHLLSPSTTLCDKPENLSSITVLDSVDKHMVCVNASVVKHTDYAHFRLGSSALLQCEVSGSPEPSLTWITPHNLSFDWTRDRGNVSVTGKFAVLDNGDLLIRHVQRGDSGYYRCVAANALSRAGIFIHLTLDYDFLIDVKIVSILVGCATAAGFVVLTVISIIVQKILFRLGVSCGGSPRARQLYCVLESLESYRCQQLERLREHYNGQANRIKENCVQQMERLRDSYSSQAERLRDIRDYGTSQLDRLRENYYGQVQRVRDYGTGQIDRLRENYVCQRSRVRKFSAQQLYKLRENYKLQQQHLNKILENLNLESCRSVCMRTDSIVFDTVDIIAPPLDVLPPPLPILLIDELDSVSQEGSAYFTPDNLSEVSPDEVARQPNFPPEVAEESSARSLDTTVNLNDVPLVVVPGSQDTRETVV</sequence>
<evidence type="ECO:0000256" key="6">
    <source>
        <dbReference type="SAM" id="MobiDB-lite"/>
    </source>
</evidence>
<dbReference type="PRINTS" id="PR00019">
    <property type="entry name" value="LEURICHRPT"/>
</dbReference>
<dbReference type="InterPro" id="IPR001611">
    <property type="entry name" value="Leu-rich_rpt"/>
</dbReference>
<feature type="signal peptide" evidence="8">
    <location>
        <begin position="1"/>
        <end position="25"/>
    </location>
</feature>
<feature type="transmembrane region" description="Helical" evidence="7">
    <location>
        <begin position="519"/>
        <end position="542"/>
    </location>
</feature>
<name>A0A2R5L688_9ACAR</name>
<dbReference type="PROSITE" id="PS50835">
    <property type="entry name" value="IG_LIKE"/>
    <property type="match status" value="1"/>
</dbReference>
<keyword evidence="1" id="KW-0433">Leucine-rich repeat</keyword>
<dbReference type="InterPro" id="IPR007110">
    <property type="entry name" value="Ig-like_dom"/>
</dbReference>
<feature type="domain" description="Ig-like" evidence="9">
    <location>
        <begin position="427"/>
        <end position="510"/>
    </location>
</feature>
<evidence type="ECO:0000256" key="7">
    <source>
        <dbReference type="SAM" id="Phobius"/>
    </source>
</evidence>
<dbReference type="InterPro" id="IPR013783">
    <property type="entry name" value="Ig-like_fold"/>
</dbReference>
<dbReference type="PANTHER" id="PTHR45712">
    <property type="entry name" value="AGAP008170-PA"/>
    <property type="match status" value="1"/>
</dbReference>
<dbReference type="AlphaFoldDB" id="A0A2R5L688"/>
<keyword evidence="3" id="KW-0677">Repeat</keyword>
<dbReference type="PROSITE" id="PS51450">
    <property type="entry name" value="LRR"/>
    <property type="match status" value="5"/>
</dbReference>
<dbReference type="InterPro" id="IPR050333">
    <property type="entry name" value="SLRP"/>
</dbReference>
<proteinExistence type="predicted"/>
<dbReference type="SMART" id="SM00082">
    <property type="entry name" value="LRRCT"/>
    <property type="match status" value="1"/>
</dbReference>
<dbReference type="Gene3D" id="2.60.40.10">
    <property type="entry name" value="Immunoglobulins"/>
    <property type="match status" value="1"/>
</dbReference>
<evidence type="ECO:0000256" key="4">
    <source>
        <dbReference type="ARBA" id="ARBA00023157"/>
    </source>
</evidence>
<dbReference type="SMART" id="SM00365">
    <property type="entry name" value="LRR_SD22"/>
    <property type="match status" value="5"/>
</dbReference>
<dbReference type="PANTHER" id="PTHR45712:SF22">
    <property type="entry name" value="INSULIN-LIKE GROWTH FACTOR-BINDING PROTEIN COMPLEX ACID LABILE SUBUNIT"/>
    <property type="match status" value="1"/>
</dbReference>
<accession>A0A2R5L688</accession>
<reference evidence="10" key="1">
    <citation type="submission" date="2018-03" db="EMBL/GenBank/DDBJ databases">
        <title>The relapsing fever spirochete Borrelia turicatae persists in the highly oxidative environment of its soft-bodied tick vector.</title>
        <authorList>
            <person name="Bourret T.J."/>
            <person name="Boyle W.K."/>
            <person name="Valenzuela J.G."/>
            <person name="Oliveira F."/>
            <person name="Lopez J.E."/>
        </authorList>
    </citation>
    <scope>NUCLEOTIDE SEQUENCE</scope>
    <source>
        <strain evidence="10">Kansas strain/isolate</strain>
        <tissue evidence="10">Salivary glands</tissue>
    </source>
</reference>
<evidence type="ECO:0000313" key="10">
    <source>
        <dbReference type="EMBL" id="MBY04960.1"/>
    </source>
</evidence>
<dbReference type="EMBL" id="GGLE01000834">
    <property type="protein sequence ID" value="MBY04960.1"/>
    <property type="molecule type" value="Transcribed_RNA"/>
</dbReference>
<dbReference type="FunFam" id="2.60.40.10:FF:004882">
    <property type="match status" value="1"/>
</dbReference>
<feature type="coiled-coil region" evidence="5">
    <location>
        <begin position="574"/>
        <end position="616"/>
    </location>
</feature>
<dbReference type="Pfam" id="PF13855">
    <property type="entry name" value="LRR_8"/>
    <property type="match status" value="3"/>
</dbReference>
<dbReference type="Gene3D" id="3.80.10.10">
    <property type="entry name" value="Ribonuclease Inhibitor"/>
    <property type="match status" value="2"/>
</dbReference>
<dbReference type="InterPro" id="IPR003599">
    <property type="entry name" value="Ig_sub"/>
</dbReference>
<feature type="chain" id="PRO_5015354257" evidence="8">
    <location>
        <begin position="26"/>
        <end position="799"/>
    </location>
</feature>
<evidence type="ECO:0000256" key="8">
    <source>
        <dbReference type="SAM" id="SignalP"/>
    </source>
</evidence>
<dbReference type="SMART" id="SM00408">
    <property type="entry name" value="IGc2"/>
    <property type="match status" value="1"/>
</dbReference>
<dbReference type="SUPFAM" id="SSF52058">
    <property type="entry name" value="L domain-like"/>
    <property type="match status" value="1"/>
</dbReference>
<feature type="region of interest" description="Disordered" evidence="6">
    <location>
        <begin position="744"/>
        <end position="774"/>
    </location>
</feature>
<keyword evidence="7" id="KW-0812">Transmembrane</keyword>
<keyword evidence="7" id="KW-1133">Transmembrane helix</keyword>
<dbReference type="InterPro" id="IPR000483">
    <property type="entry name" value="Cys-rich_flank_reg_C"/>
</dbReference>
<dbReference type="SMART" id="SM00369">
    <property type="entry name" value="LRR_TYP"/>
    <property type="match status" value="8"/>
</dbReference>
<protein>
    <submittedName>
        <fullName evidence="10">Putative leucine-rich repeat protein</fullName>
    </submittedName>
</protein>
<keyword evidence="7" id="KW-0472">Membrane</keyword>
<dbReference type="InterPro" id="IPR036179">
    <property type="entry name" value="Ig-like_dom_sf"/>
</dbReference>
<keyword evidence="4" id="KW-1015">Disulfide bond</keyword>
<evidence type="ECO:0000256" key="3">
    <source>
        <dbReference type="ARBA" id="ARBA00022737"/>
    </source>
</evidence>
<keyword evidence="5" id="KW-0175">Coiled coil</keyword>
<keyword evidence="2 8" id="KW-0732">Signal</keyword>
<dbReference type="Pfam" id="PF13927">
    <property type="entry name" value="Ig_3"/>
    <property type="match status" value="1"/>
</dbReference>
<evidence type="ECO:0000259" key="9">
    <source>
        <dbReference type="PROSITE" id="PS50835"/>
    </source>
</evidence>
<evidence type="ECO:0000256" key="2">
    <source>
        <dbReference type="ARBA" id="ARBA00022729"/>
    </source>
</evidence>
<dbReference type="InterPro" id="IPR003598">
    <property type="entry name" value="Ig_sub2"/>
</dbReference>
<evidence type="ECO:0000256" key="5">
    <source>
        <dbReference type="SAM" id="Coils"/>
    </source>
</evidence>